<gene>
    <name evidence="13" type="ORF">BCR37DRAFT_402075</name>
</gene>
<dbReference type="InterPro" id="IPR036291">
    <property type="entry name" value="NAD(P)-bd_dom_sf"/>
</dbReference>
<dbReference type="UniPathway" id="UPA00214"/>
<comment type="cofactor">
    <cofactor evidence="2 11">
        <name>NAD(+)</name>
        <dbReference type="ChEBI" id="CHEBI:57540"/>
    </cofactor>
</comment>
<dbReference type="GeneID" id="63788487"/>
<sequence length="369" mass="40223">MSTSSANGTSDTILVTGGAGYIGSHTVVELLNAGKKVVVIDNFANSSLESINRIEAISGKRPAFHQVDITDYTALHYVFQQHKIDSVIHFAALKAVGESAVIPLEYYRVNIGGTITLLRAMSDNGVKSIVFSSSATVYGDATRFPDMIPIPEDCPAGPTNPYGRSKMATEMVIQDHCAANPEWSAALLRYFNPGGAHPSGLLGEDPLGVPNNLLPYAAQVAVGRRPFLSVFGDDYDTKDGTPIRDYIHVGDLAVAHLKACEKIQQGQRGWRAWNIGTGHGSTVLEVVDSFSRAVGHKINVQIAPRRAAKVDLAERELGFKTKFTLQDICDDTWRFIAKNPKETCRQVWPMLLQSALKAMSREQPSTRHC</sequence>
<dbReference type="CDD" id="cd05247">
    <property type="entry name" value="UDP_G4E_1_SDR_e"/>
    <property type="match status" value="1"/>
</dbReference>
<dbReference type="RefSeq" id="XP_040727098.1">
    <property type="nucleotide sequence ID" value="XM_040871888.1"/>
</dbReference>
<dbReference type="EC" id="5.1.3.2" evidence="11"/>
<comment type="pathway">
    <text evidence="3 11">Carbohydrate metabolism; galactose metabolism.</text>
</comment>
<dbReference type="InterPro" id="IPR001509">
    <property type="entry name" value="Epimerase_deHydtase"/>
</dbReference>
<proteinExistence type="inferred from homology"/>
<dbReference type="Pfam" id="PF01370">
    <property type="entry name" value="Epimerase"/>
    <property type="match status" value="1"/>
</dbReference>
<keyword evidence="14" id="KW-1185">Reference proteome</keyword>
<dbReference type="OMA" id="GEHLICN"/>
<dbReference type="EMBL" id="MCFI01000004">
    <property type="protein sequence ID" value="ORY85616.1"/>
    <property type="molecule type" value="Genomic_DNA"/>
</dbReference>
<dbReference type="PANTHER" id="PTHR43725:SF47">
    <property type="entry name" value="UDP-GLUCOSE 4-EPIMERASE"/>
    <property type="match status" value="1"/>
</dbReference>
<comment type="pathway">
    <text evidence="4">Carbohydrate metabolism; hexose metabolism.</text>
</comment>
<evidence type="ECO:0000256" key="1">
    <source>
        <dbReference type="ARBA" id="ARBA00000083"/>
    </source>
</evidence>
<accession>A0A1Y2FQY2</accession>
<dbReference type="OrthoDB" id="9402762at2759"/>
<evidence type="ECO:0000313" key="13">
    <source>
        <dbReference type="EMBL" id="ORY85616.1"/>
    </source>
</evidence>
<dbReference type="GO" id="GO:0003978">
    <property type="term" value="F:UDP-glucose 4-epimerase activity"/>
    <property type="evidence" value="ECO:0007669"/>
    <property type="project" value="UniProtKB-UniRule"/>
</dbReference>
<dbReference type="STRING" id="56484.A0A1Y2FQY2"/>
<dbReference type="Gene3D" id="3.40.50.720">
    <property type="entry name" value="NAD(P)-binding Rossmann-like Domain"/>
    <property type="match status" value="1"/>
</dbReference>
<dbReference type="SUPFAM" id="SSF51735">
    <property type="entry name" value="NAD(P)-binding Rossmann-fold domains"/>
    <property type="match status" value="1"/>
</dbReference>
<comment type="catalytic activity">
    <reaction evidence="1 11">
        <text>UDP-alpha-D-glucose = UDP-alpha-D-galactose</text>
        <dbReference type="Rhea" id="RHEA:22168"/>
        <dbReference type="ChEBI" id="CHEBI:58885"/>
        <dbReference type="ChEBI" id="CHEBI:66914"/>
        <dbReference type="EC" id="5.1.3.2"/>
    </reaction>
</comment>
<evidence type="ECO:0000256" key="6">
    <source>
        <dbReference type="ARBA" id="ARBA00023144"/>
    </source>
</evidence>
<comment type="similarity">
    <text evidence="9">In the N-terminal section; belongs to the NAD(P)-dependent epimerase/dehydratase family.</text>
</comment>
<keyword evidence="11" id="KW-0119">Carbohydrate metabolism</keyword>
<keyword evidence="7 11" id="KW-0413">Isomerase</keyword>
<evidence type="ECO:0000259" key="12">
    <source>
        <dbReference type="Pfam" id="PF01370"/>
    </source>
</evidence>
<dbReference type="InterPro" id="IPR005886">
    <property type="entry name" value="UDP_G4E"/>
</dbReference>
<name>A0A1Y2FQY2_PROLT</name>
<evidence type="ECO:0000256" key="5">
    <source>
        <dbReference type="ARBA" id="ARBA00023027"/>
    </source>
</evidence>
<organism evidence="13 14">
    <name type="scientific">Protomyces lactucae-debilis</name>
    <dbReference type="NCBI Taxonomy" id="2754530"/>
    <lineage>
        <taxon>Eukaryota</taxon>
        <taxon>Fungi</taxon>
        <taxon>Dikarya</taxon>
        <taxon>Ascomycota</taxon>
        <taxon>Taphrinomycotina</taxon>
        <taxon>Taphrinomycetes</taxon>
        <taxon>Taphrinales</taxon>
        <taxon>Protomycetaceae</taxon>
        <taxon>Protomyces</taxon>
    </lineage>
</organism>
<evidence type="ECO:0000256" key="10">
    <source>
        <dbReference type="ARBA" id="ARBA00038238"/>
    </source>
</evidence>
<comment type="function">
    <text evidence="8">Mutarotase converts alpha-aldose to the beta-anomer. It is active on D-glucose, L-arabinose, D-xylose, D-galactose, maltose and lactose.</text>
</comment>
<evidence type="ECO:0000256" key="7">
    <source>
        <dbReference type="ARBA" id="ARBA00023235"/>
    </source>
</evidence>
<evidence type="ECO:0000313" key="14">
    <source>
        <dbReference type="Proteomes" id="UP000193685"/>
    </source>
</evidence>
<dbReference type="Gene3D" id="3.90.25.10">
    <property type="entry name" value="UDP-galactose 4-epimerase, domain 1"/>
    <property type="match status" value="1"/>
</dbReference>
<keyword evidence="6" id="KW-0299">Galactose metabolism</keyword>
<comment type="caution">
    <text evidence="13">The sequence shown here is derived from an EMBL/GenBank/DDBJ whole genome shotgun (WGS) entry which is preliminary data.</text>
</comment>
<reference evidence="13 14" key="1">
    <citation type="submission" date="2016-07" db="EMBL/GenBank/DDBJ databases">
        <title>Pervasive Adenine N6-methylation of Active Genes in Fungi.</title>
        <authorList>
            <consortium name="DOE Joint Genome Institute"/>
            <person name="Mondo S.J."/>
            <person name="Dannebaum R.O."/>
            <person name="Kuo R.C."/>
            <person name="Labutti K."/>
            <person name="Haridas S."/>
            <person name="Kuo A."/>
            <person name="Salamov A."/>
            <person name="Ahrendt S.R."/>
            <person name="Lipzen A."/>
            <person name="Sullivan W."/>
            <person name="Andreopoulos W.B."/>
            <person name="Clum A."/>
            <person name="Lindquist E."/>
            <person name="Daum C."/>
            <person name="Ramamoorthy G.K."/>
            <person name="Gryganskyi A."/>
            <person name="Culley D."/>
            <person name="Magnuson J.K."/>
            <person name="James T.Y."/>
            <person name="O'Malley M.A."/>
            <person name="Stajich J.E."/>
            <person name="Spatafora J.W."/>
            <person name="Visel A."/>
            <person name="Grigoriev I.V."/>
        </authorList>
    </citation>
    <scope>NUCLEOTIDE SEQUENCE [LARGE SCALE GENOMIC DNA]</scope>
    <source>
        <strain evidence="13 14">12-1054</strain>
    </source>
</reference>
<evidence type="ECO:0000256" key="4">
    <source>
        <dbReference type="ARBA" id="ARBA00005028"/>
    </source>
</evidence>
<protein>
    <recommendedName>
        <fullName evidence="11">UDP-glucose 4-epimerase</fullName>
        <ecNumber evidence="11">5.1.3.2</ecNumber>
    </recommendedName>
</protein>
<comment type="similarity">
    <text evidence="11">Belongs to the NAD(P)-dependent epimerase/dehydratase family.</text>
</comment>
<dbReference type="NCBIfam" id="TIGR01179">
    <property type="entry name" value="galE"/>
    <property type="match status" value="1"/>
</dbReference>
<comment type="subunit">
    <text evidence="11">Homodimer.</text>
</comment>
<evidence type="ECO:0000256" key="3">
    <source>
        <dbReference type="ARBA" id="ARBA00004947"/>
    </source>
</evidence>
<dbReference type="Proteomes" id="UP000193685">
    <property type="component" value="Unassembled WGS sequence"/>
</dbReference>
<keyword evidence="5 11" id="KW-0520">NAD</keyword>
<evidence type="ECO:0000256" key="2">
    <source>
        <dbReference type="ARBA" id="ARBA00001911"/>
    </source>
</evidence>
<dbReference type="PANTHER" id="PTHR43725">
    <property type="entry name" value="UDP-GLUCOSE 4-EPIMERASE"/>
    <property type="match status" value="1"/>
</dbReference>
<evidence type="ECO:0000256" key="11">
    <source>
        <dbReference type="RuleBase" id="RU366046"/>
    </source>
</evidence>
<evidence type="ECO:0000256" key="8">
    <source>
        <dbReference type="ARBA" id="ARBA00037676"/>
    </source>
</evidence>
<comment type="similarity">
    <text evidence="10">In the C-terminal section; belongs to the aldose epimerase family.</text>
</comment>
<dbReference type="GO" id="GO:0006012">
    <property type="term" value="P:galactose metabolic process"/>
    <property type="evidence" value="ECO:0007669"/>
    <property type="project" value="UniProtKB-UniPathway"/>
</dbReference>
<dbReference type="AlphaFoldDB" id="A0A1Y2FQY2"/>
<feature type="domain" description="NAD-dependent epimerase/dehydratase" evidence="12">
    <location>
        <begin position="13"/>
        <end position="276"/>
    </location>
</feature>
<dbReference type="GO" id="GO:0005829">
    <property type="term" value="C:cytosol"/>
    <property type="evidence" value="ECO:0007669"/>
    <property type="project" value="TreeGrafter"/>
</dbReference>
<evidence type="ECO:0000256" key="9">
    <source>
        <dbReference type="ARBA" id="ARBA00037955"/>
    </source>
</evidence>